<dbReference type="PROSITE" id="PS50850">
    <property type="entry name" value="MFS"/>
    <property type="match status" value="1"/>
</dbReference>
<accession>A0A1H8D518</accession>
<protein>
    <submittedName>
        <fullName evidence="8">MFS transporter, OFA family, oxalate/formate antiporter</fullName>
    </submittedName>
</protein>
<keyword evidence="4 6" id="KW-1133">Transmembrane helix</keyword>
<dbReference type="GO" id="GO:0022857">
    <property type="term" value="F:transmembrane transporter activity"/>
    <property type="evidence" value="ECO:0007669"/>
    <property type="project" value="InterPro"/>
</dbReference>
<feature type="transmembrane region" description="Helical" evidence="6">
    <location>
        <begin position="12"/>
        <end position="35"/>
    </location>
</feature>
<dbReference type="RefSeq" id="WP_092755693.1">
    <property type="nucleotide sequence ID" value="NZ_FOCG01000002.1"/>
</dbReference>
<proteinExistence type="predicted"/>
<dbReference type="InterPro" id="IPR036259">
    <property type="entry name" value="MFS_trans_sf"/>
</dbReference>
<dbReference type="Pfam" id="PF07690">
    <property type="entry name" value="MFS_1"/>
    <property type="match status" value="1"/>
</dbReference>
<feature type="transmembrane region" description="Helical" evidence="6">
    <location>
        <begin position="139"/>
        <end position="160"/>
    </location>
</feature>
<dbReference type="OrthoDB" id="9793415at2"/>
<evidence type="ECO:0000259" key="7">
    <source>
        <dbReference type="PROSITE" id="PS50850"/>
    </source>
</evidence>
<feature type="transmembrane region" description="Helical" evidence="6">
    <location>
        <begin position="101"/>
        <end position="127"/>
    </location>
</feature>
<dbReference type="STRING" id="474960.SAMN05216180_2522"/>
<dbReference type="GO" id="GO:0005886">
    <property type="term" value="C:plasma membrane"/>
    <property type="evidence" value="ECO:0007669"/>
    <property type="project" value="UniProtKB-SubCell"/>
</dbReference>
<evidence type="ECO:0000313" key="8">
    <source>
        <dbReference type="EMBL" id="SEN02410.1"/>
    </source>
</evidence>
<sequence length="402" mass="42565">MDRTKFYRGLQLTLGLLLMLFAGLLFAWSVFVAPIETEFGWDRAQTSMVFTVSMSVSVVGGIFSGYFTAKKSVRFSLLIAAVLIAVGFAGAVKINTLFGLYVFYGVFSGFGVGICYNCVLTAVVFWFTEKAGTVTGALLMAFGLGGLVLGSGATTVIALWGWRTAFLAIGGIYFVLLVVGAMVMRIPAVPVNSSAAHDEIPQQSVPDVPPRQMVRKHSYQLFVLWVVLTGGAGLMIIGHAAPAAIDLGASSAVAGFVTGTVAVFNGFSRLAWGHLLDKAGARFTHLLIGLFLIAGAVLSIAAFSSGSVFLLAAGFAFVGTVYGGTSIAQNHFIRAEYGMKYLGFNYALTNLSTIASSLLGPMVAGMLQTAYHSYVPSFILLLIFGGAAYILTLFIFRSKTAI</sequence>
<dbReference type="SUPFAM" id="SSF103473">
    <property type="entry name" value="MFS general substrate transporter"/>
    <property type="match status" value="1"/>
</dbReference>
<feature type="transmembrane region" description="Helical" evidence="6">
    <location>
        <begin position="221"/>
        <end position="241"/>
    </location>
</feature>
<dbReference type="Gene3D" id="1.20.1250.20">
    <property type="entry name" value="MFS general substrate transporter like domains"/>
    <property type="match status" value="2"/>
</dbReference>
<dbReference type="EMBL" id="FOCG01000002">
    <property type="protein sequence ID" value="SEN02410.1"/>
    <property type="molecule type" value="Genomic_DNA"/>
</dbReference>
<feature type="transmembrane region" description="Helical" evidence="6">
    <location>
        <begin position="308"/>
        <end position="325"/>
    </location>
</feature>
<keyword evidence="2" id="KW-0813">Transport</keyword>
<keyword evidence="3 6" id="KW-0812">Transmembrane</keyword>
<comment type="subcellular location">
    <subcellularLocation>
        <location evidence="1">Cell membrane</location>
        <topology evidence="1">Multi-pass membrane protein</topology>
    </subcellularLocation>
</comment>
<keyword evidence="5 6" id="KW-0472">Membrane</keyword>
<evidence type="ECO:0000256" key="6">
    <source>
        <dbReference type="SAM" id="Phobius"/>
    </source>
</evidence>
<feature type="transmembrane region" description="Helical" evidence="6">
    <location>
        <begin position="75"/>
        <end position="95"/>
    </location>
</feature>
<feature type="transmembrane region" description="Helical" evidence="6">
    <location>
        <begin position="166"/>
        <end position="184"/>
    </location>
</feature>
<feature type="transmembrane region" description="Helical" evidence="6">
    <location>
        <begin position="373"/>
        <end position="396"/>
    </location>
</feature>
<evidence type="ECO:0000256" key="3">
    <source>
        <dbReference type="ARBA" id="ARBA00022692"/>
    </source>
</evidence>
<evidence type="ECO:0000256" key="5">
    <source>
        <dbReference type="ARBA" id="ARBA00023136"/>
    </source>
</evidence>
<dbReference type="PANTHER" id="PTHR11360:SF304">
    <property type="entry name" value="MFS DOMAIN-CONTAINING PROTEIN"/>
    <property type="match status" value="1"/>
</dbReference>
<feature type="transmembrane region" description="Helical" evidence="6">
    <location>
        <begin position="247"/>
        <end position="267"/>
    </location>
</feature>
<reference evidence="8 9" key="1">
    <citation type="submission" date="2016-10" db="EMBL/GenBank/DDBJ databases">
        <authorList>
            <person name="de Groot N.N."/>
        </authorList>
    </citation>
    <scope>NUCLEOTIDE SEQUENCE [LARGE SCALE GENOMIC DNA]</scope>
    <source>
        <strain evidence="8 9">CGMCC 1.5070</strain>
    </source>
</reference>
<gene>
    <name evidence="8" type="ORF">SAMN05216180_2522</name>
</gene>
<dbReference type="AlphaFoldDB" id="A0A1H8D518"/>
<feature type="transmembrane region" description="Helical" evidence="6">
    <location>
        <begin position="279"/>
        <end position="302"/>
    </location>
</feature>
<dbReference type="PANTHER" id="PTHR11360">
    <property type="entry name" value="MONOCARBOXYLATE TRANSPORTER"/>
    <property type="match status" value="1"/>
</dbReference>
<feature type="domain" description="Major facilitator superfamily (MFS) profile" evidence="7">
    <location>
        <begin position="8"/>
        <end position="400"/>
    </location>
</feature>
<feature type="transmembrane region" description="Helical" evidence="6">
    <location>
        <begin position="346"/>
        <end position="367"/>
    </location>
</feature>
<dbReference type="Proteomes" id="UP000199158">
    <property type="component" value="Unassembled WGS sequence"/>
</dbReference>
<dbReference type="InterPro" id="IPR011701">
    <property type="entry name" value="MFS"/>
</dbReference>
<organism evidence="8 9">
    <name type="scientific">Hydrogenoanaerobacterium saccharovorans</name>
    <dbReference type="NCBI Taxonomy" id="474960"/>
    <lineage>
        <taxon>Bacteria</taxon>
        <taxon>Bacillati</taxon>
        <taxon>Bacillota</taxon>
        <taxon>Clostridia</taxon>
        <taxon>Eubacteriales</taxon>
        <taxon>Oscillospiraceae</taxon>
        <taxon>Hydrogenoanaerobacterium</taxon>
    </lineage>
</organism>
<keyword evidence="9" id="KW-1185">Reference proteome</keyword>
<evidence type="ECO:0000313" key="9">
    <source>
        <dbReference type="Proteomes" id="UP000199158"/>
    </source>
</evidence>
<evidence type="ECO:0000256" key="2">
    <source>
        <dbReference type="ARBA" id="ARBA00022448"/>
    </source>
</evidence>
<dbReference type="InterPro" id="IPR050327">
    <property type="entry name" value="Proton-linked_MCT"/>
</dbReference>
<evidence type="ECO:0000256" key="1">
    <source>
        <dbReference type="ARBA" id="ARBA00004651"/>
    </source>
</evidence>
<feature type="transmembrane region" description="Helical" evidence="6">
    <location>
        <begin position="47"/>
        <end position="68"/>
    </location>
</feature>
<dbReference type="InterPro" id="IPR020846">
    <property type="entry name" value="MFS_dom"/>
</dbReference>
<name>A0A1H8D518_9FIRM</name>
<evidence type="ECO:0000256" key="4">
    <source>
        <dbReference type="ARBA" id="ARBA00022989"/>
    </source>
</evidence>